<feature type="region of interest" description="Disordered" evidence="2">
    <location>
        <begin position="299"/>
        <end position="355"/>
    </location>
</feature>
<dbReference type="STRING" id="133412.A0A1R1XZM8"/>
<dbReference type="AlphaFoldDB" id="A0A1R1XZM8"/>
<dbReference type="GO" id="GO:0003676">
    <property type="term" value="F:nucleic acid binding"/>
    <property type="evidence" value="ECO:0007669"/>
    <property type="project" value="InterPro"/>
</dbReference>
<dbReference type="PROSITE" id="PS50158">
    <property type="entry name" value="ZF_CCHC"/>
    <property type="match status" value="1"/>
</dbReference>
<feature type="domain" description="CCHC-type" evidence="3">
    <location>
        <begin position="268"/>
        <end position="283"/>
    </location>
</feature>
<dbReference type="Pfam" id="PF00098">
    <property type="entry name" value="zf-CCHC"/>
    <property type="match status" value="1"/>
</dbReference>
<dbReference type="InterPro" id="IPR001878">
    <property type="entry name" value="Znf_CCHC"/>
</dbReference>
<comment type="caution">
    <text evidence="4">The sequence shown here is derived from an EMBL/GenBank/DDBJ whole genome shotgun (WGS) entry which is preliminary data.</text>
</comment>
<dbReference type="OrthoDB" id="116216at2759"/>
<feature type="compositionally biased region" description="Polar residues" evidence="2">
    <location>
        <begin position="343"/>
        <end position="355"/>
    </location>
</feature>
<keyword evidence="1" id="KW-0863">Zinc-finger</keyword>
<keyword evidence="1" id="KW-0862">Zinc</keyword>
<dbReference type="GO" id="GO:0008270">
    <property type="term" value="F:zinc ion binding"/>
    <property type="evidence" value="ECO:0007669"/>
    <property type="project" value="UniProtKB-KW"/>
</dbReference>
<accession>A0A1R1XZM8</accession>
<proteinExistence type="predicted"/>
<evidence type="ECO:0000256" key="1">
    <source>
        <dbReference type="PROSITE-ProRule" id="PRU00047"/>
    </source>
</evidence>
<dbReference type="SUPFAM" id="SSF57756">
    <property type="entry name" value="Retrovirus zinc finger-like domains"/>
    <property type="match status" value="1"/>
</dbReference>
<dbReference type="InterPro" id="IPR036875">
    <property type="entry name" value="Znf_CCHC_sf"/>
</dbReference>
<evidence type="ECO:0000256" key="2">
    <source>
        <dbReference type="SAM" id="MobiDB-lite"/>
    </source>
</evidence>
<dbReference type="EMBL" id="LSSN01001318">
    <property type="protein sequence ID" value="OMJ20133.1"/>
    <property type="molecule type" value="Genomic_DNA"/>
</dbReference>
<name>A0A1R1XZM8_9FUNG</name>
<evidence type="ECO:0000313" key="4">
    <source>
        <dbReference type="EMBL" id="OMJ20133.1"/>
    </source>
</evidence>
<organism evidence="4 5">
    <name type="scientific">Smittium culicis</name>
    <dbReference type="NCBI Taxonomy" id="133412"/>
    <lineage>
        <taxon>Eukaryota</taxon>
        <taxon>Fungi</taxon>
        <taxon>Fungi incertae sedis</taxon>
        <taxon>Zoopagomycota</taxon>
        <taxon>Kickxellomycotina</taxon>
        <taxon>Harpellomycetes</taxon>
        <taxon>Harpellales</taxon>
        <taxon>Legeriomycetaceae</taxon>
        <taxon>Smittium</taxon>
    </lineage>
</organism>
<reference evidence="4 5" key="1">
    <citation type="submission" date="2017-01" db="EMBL/GenBank/DDBJ databases">
        <authorList>
            <person name="Mah S.A."/>
            <person name="Swanson W.J."/>
            <person name="Moy G.W."/>
            <person name="Vacquier V.D."/>
        </authorList>
    </citation>
    <scope>NUCLEOTIDE SEQUENCE [LARGE SCALE GENOMIC DNA]</scope>
    <source>
        <strain evidence="4 5">GSMNP</strain>
    </source>
</reference>
<protein>
    <recommendedName>
        <fullName evidence="3">CCHC-type domain-containing protein</fullName>
    </recommendedName>
</protein>
<keyword evidence="1" id="KW-0479">Metal-binding</keyword>
<dbReference type="SMART" id="SM00343">
    <property type="entry name" value="ZnF_C2HC"/>
    <property type="match status" value="1"/>
</dbReference>
<evidence type="ECO:0000313" key="5">
    <source>
        <dbReference type="Proteomes" id="UP000187283"/>
    </source>
</evidence>
<sequence length="389" mass="43808">METQGVDMVIQPGLANMASSETATTGNSTLDELARGLSGLVLKAADNKKVDEPPVFSGDWTESSALWVERYEKYTKFSKKEQTDEDKVDFAKVYLGGDALEWHSGASLLYRDWNSFSAAFKKKFDESKSSSEARKHISGIDIYKGKIIVKYGKLKRLFEIAGISEEEEQYDLFLEKLNHKDYDKMYDLTSKTAVGIMEYLLAEEEKWSSRKEASRAPRPVTAAKLAFPRAKQKETPVKDFRRATKVADVSQEISAVSMNNPQVSPLQCWRCGKIGHRKAECRNKPFWKTDSPRSNFYTPVRKSHYGSDNMNMDVDSIEKKSPQSLSPMSRAYKISQTSPPPKQTYSSDSSPLNFIQHSHSISGKEKAVAITGKLKCSIKKVCGENRSQN</sequence>
<keyword evidence="5" id="KW-1185">Reference proteome</keyword>
<gene>
    <name evidence="4" type="ORF">AYI70_g4304</name>
</gene>
<dbReference type="Proteomes" id="UP000187283">
    <property type="component" value="Unassembled WGS sequence"/>
</dbReference>
<evidence type="ECO:0000259" key="3">
    <source>
        <dbReference type="PROSITE" id="PS50158"/>
    </source>
</evidence>